<reference evidence="1 2" key="1">
    <citation type="journal article" date="2018" name="Evol. Lett.">
        <title>Horizontal gene cluster transfer increased hallucinogenic mushroom diversity.</title>
        <authorList>
            <person name="Reynolds H.T."/>
            <person name="Vijayakumar V."/>
            <person name="Gluck-Thaler E."/>
            <person name="Korotkin H.B."/>
            <person name="Matheny P.B."/>
            <person name="Slot J.C."/>
        </authorList>
    </citation>
    <scope>NUCLEOTIDE SEQUENCE [LARGE SCALE GENOMIC DNA]</scope>
    <source>
        <strain evidence="1 2">2629</strain>
    </source>
</reference>
<dbReference type="Proteomes" id="UP000284842">
    <property type="component" value="Unassembled WGS sequence"/>
</dbReference>
<dbReference type="SUPFAM" id="SSF52047">
    <property type="entry name" value="RNI-like"/>
    <property type="match status" value="1"/>
</dbReference>
<proteinExistence type="predicted"/>
<organism evidence="1 2">
    <name type="scientific">Panaeolus cyanescens</name>
    <dbReference type="NCBI Taxonomy" id="181874"/>
    <lineage>
        <taxon>Eukaryota</taxon>
        <taxon>Fungi</taxon>
        <taxon>Dikarya</taxon>
        <taxon>Basidiomycota</taxon>
        <taxon>Agaricomycotina</taxon>
        <taxon>Agaricomycetes</taxon>
        <taxon>Agaricomycetidae</taxon>
        <taxon>Agaricales</taxon>
        <taxon>Agaricineae</taxon>
        <taxon>Galeropsidaceae</taxon>
        <taxon>Panaeolus</taxon>
    </lineage>
</organism>
<dbReference type="OrthoDB" id="2884925at2759"/>
<accession>A0A409V9P6</accession>
<evidence type="ECO:0000313" key="1">
    <source>
        <dbReference type="EMBL" id="PPQ63462.1"/>
    </source>
</evidence>
<name>A0A409V9P6_9AGAR</name>
<dbReference type="Gene3D" id="1.20.1280.50">
    <property type="match status" value="1"/>
</dbReference>
<dbReference type="SUPFAM" id="SSF52058">
    <property type="entry name" value="L domain-like"/>
    <property type="match status" value="1"/>
</dbReference>
<dbReference type="AlphaFoldDB" id="A0A409V9P6"/>
<sequence>MTACTIEEDAQHKAEELLKLKRCQNNLAPISRLPPELLTRSFAWLVEDFAFRSPEDWNSQTIQWVKITHVCHHWREVALNSPHLWSILVNFKPKWAEIQLERSKQASLYLHLRPVGNVPQQTACLRKALDYSYRLRSLRVSAFSCGPALTRILDDDNFPRLQSLVIDGTTTGTVVPYPILPEAFIFRKAPHLQRLELEKWVLPWTCPIFERLTSLKLTARRTLTPPGAAKDFFDALERMSKIVELELDICLPDALSLDLAAPSRQIRMVNLEKLVLHALIGQCSAILNHISIPATASIHLFARGTDYSDMFYDVDEICSLHLPPLVASIHSAWLSNPLCATPSSDPCNDEPTPKSLSLQSAHVVNGTSGYFLVSIPNQHLTKLVNLASVRDVQRPDFHPSALSFSVTTKPDLDDTGIQTINQHLTSLFTLSSLKTVVMKSWFSLTTWSNLRDLRTLECIFLNSRDAGVRFIKCISADPIVQCDCHYQGSDDDGSLRDTATSITFPKLKVLSIMDVDFTSLTNVDIQWDAFLTFLESRHDIGKDISRIQLFLHDCTFSEEQYRELKVAVAQVELFGS</sequence>
<keyword evidence="2" id="KW-1185">Reference proteome</keyword>
<evidence type="ECO:0000313" key="2">
    <source>
        <dbReference type="Proteomes" id="UP000284842"/>
    </source>
</evidence>
<protein>
    <submittedName>
        <fullName evidence="1">Uncharacterized protein</fullName>
    </submittedName>
</protein>
<dbReference type="EMBL" id="NHTK01006122">
    <property type="protein sequence ID" value="PPQ63462.1"/>
    <property type="molecule type" value="Genomic_DNA"/>
</dbReference>
<gene>
    <name evidence="1" type="ORF">CVT24_004994</name>
</gene>
<dbReference type="InParanoid" id="A0A409V9P6"/>
<dbReference type="STRING" id="181874.A0A409V9P6"/>
<comment type="caution">
    <text evidence="1">The sequence shown here is derived from an EMBL/GenBank/DDBJ whole genome shotgun (WGS) entry which is preliminary data.</text>
</comment>